<accession>A0A0E9VWN9</accession>
<sequence>MLSLTASYKDRLKLWWVIEMPPVQEVV</sequence>
<dbReference type="AlphaFoldDB" id="A0A0E9VWN9"/>
<evidence type="ECO:0000313" key="1">
    <source>
        <dbReference type="EMBL" id="JAH81683.1"/>
    </source>
</evidence>
<name>A0A0E9VWN9_ANGAN</name>
<proteinExistence type="predicted"/>
<protein>
    <submittedName>
        <fullName evidence="1">Uncharacterized protein</fullName>
    </submittedName>
</protein>
<reference evidence="1" key="1">
    <citation type="submission" date="2014-11" db="EMBL/GenBank/DDBJ databases">
        <authorList>
            <person name="Amaro Gonzalez C."/>
        </authorList>
    </citation>
    <scope>NUCLEOTIDE SEQUENCE</scope>
</reference>
<reference evidence="1" key="2">
    <citation type="journal article" date="2015" name="Fish Shellfish Immunol.">
        <title>Early steps in the European eel (Anguilla anguilla)-Vibrio vulnificus interaction in the gills: Role of the RtxA13 toxin.</title>
        <authorList>
            <person name="Callol A."/>
            <person name="Pajuelo D."/>
            <person name="Ebbesson L."/>
            <person name="Teles M."/>
            <person name="MacKenzie S."/>
            <person name="Amaro C."/>
        </authorList>
    </citation>
    <scope>NUCLEOTIDE SEQUENCE</scope>
</reference>
<dbReference type="EMBL" id="GBXM01026894">
    <property type="protein sequence ID" value="JAH81683.1"/>
    <property type="molecule type" value="Transcribed_RNA"/>
</dbReference>
<organism evidence="1">
    <name type="scientific">Anguilla anguilla</name>
    <name type="common">European freshwater eel</name>
    <name type="synonym">Muraena anguilla</name>
    <dbReference type="NCBI Taxonomy" id="7936"/>
    <lineage>
        <taxon>Eukaryota</taxon>
        <taxon>Metazoa</taxon>
        <taxon>Chordata</taxon>
        <taxon>Craniata</taxon>
        <taxon>Vertebrata</taxon>
        <taxon>Euteleostomi</taxon>
        <taxon>Actinopterygii</taxon>
        <taxon>Neopterygii</taxon>
        <taxon>Teleostei</taxon>
        <taxon>Anguilliformes</taxon>
        <taxon>Anguillidae</taxon>
        <taxon>Anguilla</taxon>
    </lineage>
</organism>